<evidence type="ECO:0000313" key="8">
    <source>
        <dbReference type="Proteomes" id="UP000031561"/>
    </source>
</evidence>
<keyword evidence="2" id="KW-0418">Kinase</keyword>
<proteinExistence type="predicted"/>
<sequence length="387" mass="43666">MKQILVIEDEQSVRANILKILEFEGFKTIEAENGEVGVRLAREFLPDLIFCDIMMPVLNGYEVQMELGEDPRTNTIPFIFLTAKAERDDIRLAMNLGADDYLAKPFNRDELLESVFSRLDKNAKIQKKFRKKVNNIRNSITSSLPAELLVPLGNVRLFLEQLEGTTDIILPLPMREKLQECIDSSVQLERIIQNFLFYSLLEIARHDSEQAKAIKGWSTIETSRVIREISSIKALEAQRSEDLLLDLQSAKIQILEANFVKIIEEVLDNAFKFSSPGSIVQVKSSVDSGDLKILISDQGQGLSGTQVNAIATCKPLSHRLQGQSYIGLGLPIAKRLAEIHQGCFEIRCDNNFTEVEIRLPIVLEPQNSGERKGSEWIDSMESVSKKF</sequence>
<dbReference type="EMBL" id="JTHE03000079">
    <property type="protein sequence ID" value="MCM1983818.1"/>
    <property type="molecule type" value="Genomic_DNA"/>
</dbReference>
<evidence type="ECO:0000259" key="6">
    <source>
        <dbReference type="PROSITE" id="PS50110"/>
    </source>
</evidence>
<dbReference type="Proteomes" id="UP000031561">
    <property type="component" value="Unassembled WGS sequence"/>
</dbReference>
<dbReference type="Gene3D" id="3.40.50.2300">
    <property type="match status" value="1"/>
</dbReference>
<dbReference type="GO" id="GO:0016301">
    <property type="term" value="F:kinase activity"/>
    <property type="evidence" value="ECO:0007669"/>
    <property type="project" value="UniProtKB-KW"/>
</dbReference>
<dbReference type="InterPro" id="IPR011006">
    <property type="entry name" value="CheY-like_superfamily"/>
</dbReference>
<reference evidence="7 8" key="1">
    <citation type="journal article" date="2015" name="Genome Announc.">
        <title>Draft Genome Sequence of Filamentous Marine Cyanobacterium Lyngbya confervoides Strain BDU141951.</title>
        <authorList>
            <person name="Chandrababunaidu M.M."/>
            <person name="Sen D."/>
            <person name="Tripathy S."/>
        </authorList>
    </citation>
    <scope>NUCLEOTIDE SEQUENCE [LARGE SCALE GENOMIC DNA]</scope>
    <source>
        <strain evidence="7 8">BDU141951</strain>
    </source>
</reference>
<feature type="domain" description="Response regulatory" evidence="6">
    <location>
        <begin position="3"/>
        <end position="119"/>
    </location>
</feature>
<dbReference type="GO" id="GO:0000160">
    <property type="term" value="P:phosphorelay signal transduction system"/>
    <property type="evidence" value="ECO:0007669"/>
    <property type="project" value="UniProtKB-KW"/>
</dbReference>
<evidence type="ECO:0000256" key="1">
    <source>
        <dbReference type="ARBA" id="ARBA00022553"/>
    </source>
</evidence>
<dbReference type="InterPro" id="IPR036890">
    <property type="entry name" value="HATPase_C_sf"/>
</dbReference>
<evidence type="ECO:0000313" key="7">
    <source>
        <dbReference type="EMBL" id="MCM1983818.1"/>
    </source>
</evidence>
<keyword evidence="3" id="KW-0902">Two-component regulatory system</keyword>
<dbReference type="InterPro" id="IPR003594">
    <property type="entry name" value="HATPase_dom"/>
</dbReference>
<dbReference type="SUPFAM" id="SSF55874">
    <property type="entry name" value="ATPase domain of HSP90 chaperone/DNA topoisomerase II/histidine kinase"/>
    <property type="match status" value="1"/>
</dbReference>
<dbReference type="AlphaFoldDB" id="A0ABD4T5W3"/>
<keyword evidence="2" id="KW-0808">Transferase</keyword>
<dbReference type="SMART" id="SM00448">
    <property type="entry name" value="REC"/>
    <property type="match status" value="1"/>
</dbReference>
<protein>
    <submittedName>
        <fullName evidence="7">Response regulator</fullName>
    </submittedName>
</protein>
<keyword evidence="1 4" id="KW-0597">Phosphoprotein</keyword>
<name>A0ABD4T5W3_9CYAN</name>
<evidence type="ECO:0000256" key="2">
    <source>
        <dbReference type="ARBA" id="ARBA00022777"/>
    </source>
</evidence>
<comment type="caution">
    <text evidence="7">The sequence shown here is derived from an EMBL/GenBank/DDBJ whole genome shotgun (WGS) entry which is preliminary data.</text>
</comment>
<gene>
    <name evidence="7" type="ORF">QQ91_0013430</name>
</gene>
<keyword evidence="8" id="KW-1185">Reference proteome</keyword>
<dbReference type="PANTHER" id="PTHR43547:SF2">
    <property type="entry name" value="HYBRID SIGNAL TRANSDUCTION HISTIDINE KINASE C"/>
    <property type="match status" value="1"/>
</dbReference>
<dbReference type="RefSeq" id="WP_166275398.1">
    <property type="nucleotide sequence ID" value="NZ_JTHE03000079.1"/>
</dbReference>
<evidence type="ECO:0000256" key="3">
    <source>
        <dbReference type="ARBA" id="ARBA00023012"/>
    </source>
</evidence>
<dbReference type="PROSITE" id="PS50109">
    <property type="entry name" value="HIS_KIN"/>
    <property type="match status" value="1"/>
</dbReference>
<feature type="modified residue" description="4-aspartylphosphate" evidence="4">
    <location>
        <position position="52"/>
    </location>
</feature>
<organism evidence="7 8">
    <name type="scientific">Lyngbya confervoides BDU141951</name>
    <dbReference type="NCBI Taxonomy" id="1574623"/>
    <lineage>
        <taxon>Bacteria</taxon>
        <taxon>Bacillati</taxon>
        <taxon>Cyanobacteriota</taxon>
        <taxon>Cyanophyceae</taxon>
        <taxon>Oscillatoriophycideae</taxon>
        <taxon>Oscillatoriales</taxon>
        <taxon>Microcoleaceae</taxon>
        <taxon>Lyngbya</taxon>
    </lineage>
</organism>
<dbReference type="Gene3D" id="3.30.565.10">
    <property type="entry name" value="Histidine kinase-like ATPase, C-terminal domain"/>
    <property type="match status" value="1"/>
</dbReference>
<dbReference type="SUPFAM" id="SSF52172">
    <property type="entry name" value="CheY-like"/>
    <property type="match status" value="1"/>
</dbReference>
<dbReference type="SMART" id="SM00387">
    <property type="entry name" value="HATPase_c"/>
    <property type="match status" value="1"/>
</dbReference>
<dbReference type="InterPro" id="IPR005467">
    <property type="entry name" value="His_kinase_dom"/>
</dbReference>
<dbReference type="PROSITE" id="PS50110">
    <property type="entry name" value="RESPONSE_REGULATORY"/>
    <property type="match status" value="1"/>
</dbReference>
<dbReference type="Pfam" id="PF02518">
    <property type="entry name" value="HATPase_c"/>
    <property type="match status" value="1"/>
</dbReference>
<feature type="domain" description="Histidine kinase" evidence="5">
    <location>
        <begin position="143"/>
        <end position="363"/>
    </location>
</feature>
<evidence type="ECO:0000259" key="5">
    <source>
        <dbReference type="PROSITE" id="PS50109"/>
    </source>
</evidence>
<dbReference type="Pfam" id="PF00072">
    <property type="entry name" value="Response_reg"/>
    <property type="match status" value="1"/>
</dbReference>
<dbReference type="PANTHER" id="PTHR43547">
    <property type="entry name" value="TWO-COMPONENT HISTIDINE KINASE"/>
    <property type="match status" value="1"/>
</dbReference>
<dbReference type="CDD" id="cd17574">
    <property type="entry name" value="REC_OmpR"/>
    <property type="match status" value="1"/>
</dbReference>
<evidence type="ECO:0000256" key="4">
    <source>
        <dbReference type="PROSITE-ProRule" id="PRU00169"/>
    </source>
</evidence>
<accession>A0ABD4T5W3</accession>
<dbReference type="InterPro" id="IPR001789">
    <property type="entry name" value="Sig_transdc_resp-reg_receiver"/>
</dbReference>